<dbReference type="EMBL" id="ATMH01001277">
    <property type="protein sequence ID" value="EPY35046.1"/>
    <property type="molecule type" value="Genomic_DNA"/>
</dbReference>
<dbReference type="SMART" id="SM01270">
    <property type="entry name" value="Longin"/>
    <property type="match status" value="1"/>
</dbReference>
<evidence type="ECO:0000259" key="10">
    <source>
        <dbReference type="PROSITE" id="PS50859"/>
    </source>
</evidence>
<evidence type="ECO:0000256" key="5">
    <source>
        <dbReference type="ARBA" id="ARBA00022989"/>
    </source>
</evidence>
<dbReference type="OrthoDB" id="248747at2759"/>
<accession>S9UZI4</accession>
<evidence type="ECO:0000256" key="7">
    <source>
        <dbReference type="ARBA" id="ARBA00046280"/>
    </source>
</evidence>
<organism evidence="12 14">
    <name type="scientific">Strigomonas culicis</name>
    <dbReference type="NCBI Taxonomy" id="28005"/>
    <lineage>
        <taxon>Eukaryota</taxon>
        <taxon>Discoba</taxon>
        <taxon>Euglenozoa</taxon>
        <taxon>Kinetoplastea</taxon>
        <taxon>Metakinetoplastina</taxon>
        <taxon>Trypanosomatida</taxon>
        <taxon>Trypanosomatidae</taxon>
        <taxon>Strigomonadinae</taxon>
        <taxon>Strigomonas</taxon>
    </lineage>
</organism>
<keyword evidence="8" id="KW-0175">Coiled coil</keyword>
<keyword evidence="14" id="KW-1185">Reference proteome</keyword>
<protein>
    <submittedName>
        <fullName evidence="12">Vesicle-associated membrane protein 7</fullName>
    </submittedName>
</protein>
<evidence type="ECO:0000256" key="3">
    <source>
        <dbReference type="ARBA" id="ARBA00022692"/>
    </source>
</evidence>
<keyword evidence="2" id="KW-0813">Transport</keyword>
<comment type="subcellular location">
    <subcellularLocation>
        <location evidence="7">Endomembrane system</location>
        <topology evidence="7">Single-pass type IV membrane protein</topology>
    </subcellularLocation>
</comment>
<gene>
    <name evidence="13" type="ORF">STCU_01277</name>
    <name evidence="12" type="ORF">STCU_01778</name>
</gene>
<name>S9UZI4_9TRYP</name>
<comment type="similarity">
    <text evidence="1">Belongs to the synaptobrevin family.</text>
</comment>
<dbReference type="AlphaFoldDB" id="S9UZI4"/>
<dbReference type="CDD" id="cd15843">
    <property type="entry name" value="R-SNARE"/>
    <property type="match status" value="1"/>
</dbReference>
<feature type="domain" description="V-SNARE coiled-coil homology" evidence="11">
    <location>
        <begin position="180"/>
        <end position="240"/>
    </location>
</feature>
<dbReference type="Gene3D" id="3.30.450.50">
    <property type="entry name" value="Longin domain"/>
    <property type="match status" value="1"/>
</dbReference>
<keyword evidence="4" id="KW-0653">Protein transport</keyword>
<dbReference type="PRINTS" id="PR00219">
    <property type="entry name" value="SYNAPTOBREVN"/>
</dbReference>
<dbReference type="GO" id="GO:0015031">
    <property type="term" value="P:protein transport"/>
    <property type="evidence" value="ECO:0007669"/>
    <property type="project" value="UniProtKB-KW"/>
</dbReference>
<keyword evidence="3 9" id="KW-0812">Transmembrane</keyword>
<reference evidence="12 14" key="1">
    <citation type="journal article" date="2013" name="PLoS ONE">
        <title>Predicting the Proteins of Angomonas deanei, Strigomonas culicis and Their Respective Endosymbionts Reveals New Aspects of the Trypanosomatidae Family.</title>
        <authorList>
            <person name="Motta M.C."/>
            <person name="Martins A.C."/>
            <person name="de Souza S.S."/>
            <person name="Catta-Preta C.M."/>
            <person name="Silva R."/>
            <person name="Klein C.C."/>
            <person name="de Almeida L.G."/>
            <person name="de Lima Cunha O."/>
            <person name="Ciapina L.P."/>
            <person name="Brocchi M."/>
            <person name="Colabardini A.C."/>
            <person name="de Araujo Lima B."/>
            <person name="Machado C.R."/>
            <person name="de Almeida Soares C.M."/>
            <person name="Probst C.M."/>
            <person name="de Menezes C.B."/>
            <person name="Thompson C.E."/>
            <person name="Bartholomeu D.C."/>
            <person name="Gradia D.F."/>
            <person name="Pavoni D.P."/>
            <person name="Grisard E.C."/>
            <person name="Fantinatti-Garboggini F."/>
            <person name="Marchini F.K."/>
            <person name="Rodrigues-Luiz G.F."/>
            <person name="Wagner G."/>
            <person name="Goldman G.H."/>
            <person name="Fietto J.L."/>
            <person name="Elias M.C."/>
            <person name="Goldman M.H."/>
            <person name="Sagot M.F."/>
            <person name="Pereira M."/>
            <person name="Stoco P.H."/>
            <person name="de Mendonca-Neto R.P."/>
            <person name="Teixeira S.M."/>
            <person name="Maciel T.E."/>
            <person name="de Oliveira Mendes T.A."/>
            <person name="Urmenyi T.P."/>
            <person name="de Souza W."/>
            <person name="Schenkman S."/>
            <person name="de Vasconcelos A.T."/>
        </authorList>
    </citation>
    <scope>NUCLEOTIDE SEQUENCE [LARGE SCALE GENOMIC DNA]</scope>
</reference>
<dbReference type="Gene3D" id="1.20.5.110">
    <property type="match status" value="1"/>
</dbReference>
<evidence type="ECO:0000313" key="12">
    <source>
        <dbReference type="EMBL" id="EPY34193.1"/>
    </source>
</evidence>
<keyword evidence="6 9" id="KW-0472">Membrane</keyword>
<dbReference type="Pfam" id="PF00957">
    <property type="entry name" value="Synaptobrevin"/>
    <property type="match status" value="1"/>
</dbReference>
<sequence length="271" mass="31192">MNLNLFDTYICMHFVSLSFNFFFFLQGCLLVILTLTYPFFPLTHIYTDKSDMSLVGAFVAYQRVILAEHKIMPQMEPVLQKMLERLPRYDTEVSYQYEAHMYHFLIENEIVYGCVSAAKYEVRIVYAYLSQIKDSFKMKFGGGADRYPRPSDLNPSNCNNFSVILGATAKTFNEDPQADKFGKIKEELTNTRQVMLENLDTVVVRGDNINNLCDRTELLREEAQGFHSNSRSLKRTLMWHHIKIVIGVILALAAIGLIIAFMVCGINFKKC</sequence>
<evidence type="ECO:0000313" key="14">
    <source>
        <dbReference type="Proteomes" id="UP000015354"/>
    </source>
</evidence>
<evidence type="ECO:0000256" key="4">
    <source>
        <dbReference type="ARBA" id="ARBA00022927"/>
    </source>
</evidence>
<dbReference type="SUPFAM" id="SSF64356">
    <property type="entry name" value="SNARE-like"/>
    <property type="match status" value="1"/>
</dbReference>
<dbReference type="InterPro" id="IPR051097">
    <property type="entry name" value="Synaptobrevin-like_transport"/>
</dbReference>
<proteinExistence type="inferred from homology"/>
<evidence type="ECO:0000256" key="1">
    <source>
        <dbReference type="ARBA" id="ARBA00008025"/>
    </source>
</evidence>
<dbReference type="CDD" id="cd14824">
    <property type="entry name" value="Longin"/>
    <property type="match status" value="1"/>
</dbReference>
<dbReference type="Proteomes" id="UP000015354">
    <property type="component" value="Unassembled WGS sequence"/>
</dbReference>
<dbReference type="InterPro" id="IPR001388">
    <property type="entry name" value="Synaptobrevin-like"/>
</dbReference>
<comment type="caution">
    <text evidence="12">The sequence shown here is derived from an EMBL/GenBank/DDBJ whole genome shotgun (WGS) entry which is preliminary data.</text>
</comment>
<evidence type="ECO:0000256" key="9">
    <source>
        <dbReference type="SAM" id="Phobius"/>
    </source>
</evidence>
<evidence type="ECO:0000256" key="8">
    <source>
        <dbReference type="PROSITE-ProRule" id="PRU00290"/>
    </source>
</evidence>
<dbReference type="GO" id="GO:0005737">
    <property type="term" value="C:cytoplasm"/>
    <property type="evidence" value="ECO:0007669"/>
    <property type="project" value="UniProtKB-ARBA"/>
</dbReference>
<dbReference type="Pfam" id="PF13774">
    <property type="entry name" value="Longin"/>
    <property type="match status" value="1"/>
</dbReference>
<dbReference type="PANTHER" id="PTHR21136">
    <property type="entry name" value="SNARE PROTEINS"/>
    <property type="match status" value="1"/>
</dbReference>
<dbReference type="SUPFAM" id="SSF58038">
    <property type="entry name" value="SNARE fusion complex"/>
    <property type="match status" value="1"/>
</dbReference>
<dbReference type="PANTHER" id="PTHR21136:SF168">
    <property type="entry name" value="VESICLE-ASSOCIATED MEMBRANE PROTEIN 9"/>
    <property type="match status" value="1"/>
</dbReference>
<feature type="transmembrane region" description="Helical" evidence="9">
    <location>
        <begin position="20"/>
        <end position="40"/>
    </location>
</feature>
<keyword evidence="5 9" id="KW-1133">Transmembrane helix</keyword>
<reference evidence="12" key="2">
    <citation type="submission" date="2013-03" db="EMBL/GenBank/DDBJ databases">
        <authorList>
            <person name="Motta M.C.M."/>
            <person name="Martins A.C.A."/>
            <person name="Preta C.M.C.C."/>
            <person name="Silva R."/>
            <person name="de Souza S.S."/>
            <person name="Klein C.C."/>
            <person name="de Almeida L.G.P."/>
            <person name="Cunha O.L."/>
            <person name="Colabardini A.C."/>
            <person name="Lima B.A."/>
            <person name="Machado C.R."/>
            <person name="Soares C.M.A."/>
            <person name="de Menezes C.B.A."/>
            <person name="Bartolomeu D.C."/>
            <person name="Grisard E.C."/>
            <person name="Fantinatti-Garboggini F."/>
            <person name="Rodrigues-Luiz G.F."/>
            <person name="Wagner G."/>
            <person name="Goldman G.H."/>
            <person name="Fietto J.L.R."/>
            <person name="Ciapina L.P."/>
            <person name="Brocchi M."/>
            <person name="Elias M.C."/>
            <person name="Goldman M.H.S."/>
            <person name="Sagot M.-F."/>
            <person name="Pereira M."/>
            <person name="Stoco P.H."/>
            <person name="Teixeira S.M.R."/>
            <person name="de Mendonca-Neto R.P."/>
            <person name="Maciel T.E.F."/>
            <person name="Mendes T.A.O."/>
            <person name="Urmenyi T.P."/>
            <person name="Teixeira M.M.G."/>
            <person name="de Camargo E.F.P."/>
            <person name="de Sousa W."/>
            <person name="Schenkman S."/>
            <person name="de Vasconcelos A.T.R."/>
        </authorList>
    </citation>
    <scope>NUCLEOTIDE SEQUENCE</scope>
</reference>
<evidence type="ECO:0000313" key="13">
    <source>
        <dbReference type="EMBL" id="EPY35046.1"/>
    </source>
</evidence>
<dbReference type="PROSITE" id="PS50859">
    <property type="entry name" value="LONGIN"/>
    <property type="match status" value="1"/>
</dbReference>
<evidence type="ECO:0000256" key="6">
    <source>
        <dbReference type="ARBA" id="ARBA00023136"/>
    </source>
</evidence>
<dbReference type="InterPro" id="IPR042855">
    <property type="entry name" value="V_SNARE_CC"/>
</dbReference>
<dbReference type="InterPro" id="IPR010908">
    <property type="entry name" value="Longin_dom"/>
</dbReference>
<dbReference type="InterPro" id="IPR011012">
    <property type="entry name" value="Longin-like_dom_sf"/>
</dbReference>
<dbReference type="GO" id="GO:0016020">
    <property type="term" value="C:membrane"/>
    <property type="evidence" value="ECO:0007669"/>
    <property type="project" value="InterPro"/>
</dbReference>
<dbReference type="EMBL" id="ATMH01001778">
    <property type="protein sequence ID" value="EPY34193.1"/>
    <property type="molecule type" value="Genomic_DNA"/>
</dbReference>
<evidence type="ECO:0000259" key="11">
    <source>
        <dbReference type="PROSITE" id="PS50892"/>
    </source>
</evidence>
<feature type="transmembrane region" description="Helical" evidence="9">
    <location>
        <begin position="244"/>
        <end position="268"/>
    </location>
</feature>
<dbReference type="GO" id="GO:0016192">
    <property type="term" value="P:vesicle-mediated transport"/>
    <property type="evidence" value="ECO:0007669"/>
    <property type="project" value="InterPro"/>
</dbReference>
<feature type="domain" description="Longin" evidence="10">
    <location>
        <begin position="78"/>
        <end position="165"/>
    </location>
</feature>
<dbReference type="GO" id="GO:0012505">
    <property type="term" value="C:endomembrane system"/>
    <property type="evidence" value="ECO:0007669"/>
    <property type="project" value="UniProtKB-SubCell"/>
</dbReference>
<dbReference type="PROSITE" id="PS50892">
    <property type="entry name" value="V_SNARE"/>
    <property type="match status" value="1"/>
</dbReference>
<evidence type="ECO:0000256" key="2">
    <source>
        <dbReference type="ARBA" id="ARBA00022448"/>
    </source>
</evidence>